<organism evidence="9 10">
    <name type="scientific">Dictyocaulus viviparus</name>
    <name type="common">Bovine lungworm</name>
    <dbReference type="NCBI Taxonomy" id="29172"/>
    <lineage>
        <taxon>Eukaryota</taxon>
        <taxon>Metazoa</taxon>
        <taxon>Ecdysozoa</taxon>
        <taxon>Nematoda</taxon>
        <taxon>Chromadorea</taxon>
        <taxon>Rhabditida</taxon>
        <taxon>Rhabditina</taxon>
        <taxon>Rhabditomorpha</taxon>
        <taxon>Strongyloidea</taxon>
        <taxon>Metastrongylidae</taxon>
        <taxon>Dictyocaulus</taxon>
    </lineage>
</organism>
<dbReference type="PANTHER" id="PTHR22762">
    <property type="entry name" value="ALPHA-GLUCOSIDASE"/>
    <property type="match status" value="1"/>
</dbReference>
<reference evidence="10" key="2">
    <citation type="journal article" date="2016" name="Sci. Rep.">
        <title>Dictyocaulus viviparus genome, variome and transcriptome elucidate lungworm biology and support future intervention.</title>
        <authorList>
            <person name="McNulty S.N."/>
            <person name="Strube C."/>
            <person name="Rosa B.A."/>
            <person name="Martin J.C."/>
            <person name="Tyagi R."/>
            <person name="Choi Y.J."/>
            <person name="Wang Q."/>
            <person name="Hallsworth Pepin K."/>
            <person name="Zhang X."/>
            <person name="Ozersky P."/>
            <person name="Wilson R.K."/>
            <person name="Sternberg P.W."/>
            <person name="Gasser R.B."/>
            <person name="Mitreva M."/>
        </authorList>
    </citation>
    <scope>NUCLEOTIDE SEQUENCE [LARGE SCALE GENOMIC DNA]</scope>
    <source>
        <strain evidence="10">HannoverDv2000</strain>
    </source>
</reference>
<dbReference type="CDD" id="cd14752">
    <property type="entry name" value="GH31_N"/>
    <property type="match status" value="1"/>
</dbReference>
<sequence>MQWTEQISKLVTNQRFAKLEEIFSLNKPLFWRRQRAITSPTGYGIVEDSVKWNDTSFFAQIKNKDLTLDLSIIALHDSTFRIVVDEPKGALRQRYRPLDSLVNREPTQQKLKKTKTDKEASKLLTEDGHRVVVTHNPFRVDFYSKEQLVISINSAGLLMVEPFKKKVLLSDREKGYWEETFKDHKDSKPYGRSSSIGLDISFIGMKFVFGIPEHAESFALRDTRTYEPYRLYNLDVFEYELFNPMALYGSVPYMAALNPKRSVGLLWLNAAETWIDIEHTTADKVILFGIADVDTSAKDVRQINTHFMSETGAIDVFITLGPQPHDSFRQLAALTGVYPLPPHIDVCYLLQEFALAYHQSRWNYNDQMDIKEVSNSFDEHNIPLDVLWLDIEHTDGKRYFTWDKEKFPNPDEMIEDLNSKGRKLVTIIDPHIKKDSKYSIYATAKKEDIFVKNKDGTVYEGNCWPGDSSYIDFINPEARKFWVDQFALNKYFGSTNNVYTWNDMNEPSVFSGPEVTMEKDLVHYGGLEHREVHNIYGLYNHESSFAGQLARSDGKLRPFVLTRSFFVGSQRTAAVWTGDNKADWAHLKATIPMLLSLSVAGIPHVGADVGGFFGDPDEELLIRWYQASAFQPFFRAHAHLDSKRREPWLFNETTTNAIRNAIIKRYQMLPYWYTLFYEHTLTGKPPMRPFWLEFSDDEVSYDEDRQWMVGNALLVKPIVEPKASQVSIYLPGKNEVWYDWESSKPRPSPGAVQLPTTLETIPMYQRGGTVIPVRENVQQSSSLMRNAPITLYIALKMKEHSANGTIYLDDGETYSYKNGEYAYWAIIFKREHDYLHTIINKNLDKRGTLDSDIQIEKIVIRGATFYPRTAHIYLDDFMPESLEFDFDRENHLMEIRNPNAYITKDFRIDLHS</sequence>
<dbReference type="STRING" id="29172.A0A0D8XH97"/>
<dbReference type="InterPro" id="IPR013780">
    <property type="entry name" value="Glyco_hydro_b"/>
</dbReference>
<dbReference type="EMBL" id="KN716510">
    <property type="protein sequence ID" value="KJH43978.1"/>
    <property type="molecule type" value="Genomic_DNA"/>
</dbReference>
<dbReference type="GO" id="GO:0090599">
    <property type="term" value="F:alpha-glucosidase activity"/>
    <property type="evidence" value="ECO:0007669"/>
    <property type="project" value="TreeGrafter"/>
</dbReference>
<reference evidence="9 10" key="1">
    <citation type="submission" date="2013-11" db="EMBL/GenBank/DDBJ databases">
        <title>Draft genome of the bovine lungworm Dictyocaulus viviparus.</title>
        <authorList>
            <person name="Mitreva M."/>
        </authorList>
    </citation>
    <scope>NUCLEOTIDE SEQUENCE [LARGE SCALE GENOMIC DNA]</scope>
    <source>
        <strain evidence="9 10">HannoverDv2000</strain>
    </source>
</reference>
<dbReference type="PANTHER" id="PTHR22762:SF145">
    <property type="entry name" value="GLYCOSIDE HYDROLASE FAMILY 31 N-TERMINAL DOMAIN-CONTAINING PROTEIN"/>
    <property type="match status" value="1"/>
</dbReference>
<dbReference type="GO" id="GO:0005975">
    <property type="term" value="P:carbohydrate metabolic process"/>
    <property type="evidence" value="ECO:0007669"/>
    <property type="project" value="InterPro"/>
</dbReference>
<dbReference type="InterPro" id="IPR017853">
    <property type="entry name" value="GH"/>
</dbReference>
<evidence type="ECO:0000256" key="1">
    <source>
        <dbReference type="ARBA" id="ARBA00007806"/>
    </source>
</evidence>
<dbReference type="SUPFAM" id="SSF51011">
    <property type="entry name" value="Glycosyl hydrolase domain"/>
    <property type="match status" value="1"/>
</dbReference>
<dbReference type="Pfam" id="PF17137">
    <property type="entry name" value="DUF5110"/>
    <property type="match status" value="1"/>
</dbReference>
<evidence type="ECO:0000259" key="6">
    <source>
        <dbReference type="Pfam" id="PF13802"/>
    </source>
</evidence>
<comment type="similarity">
    <text evidence="1 4">Belongs to the glycosyl hydrolase 31 family.</text>
</comment>
<dbReference type="SUPFAM" id="SSF74650">
    <property type="entry name" value="Galactose mutarotase-like"/>
    <property type="match status" value="1"/>
</dbReference>
<dbReference type="FunFam" id="2.60.40.1180:FF:000023">
    <property type="entry name" value="neutral alpha-glucosidase AB isoform X2"/>
    <property type="match status" value="1"/>
</dbReference>
<keyword evidence="3 4" id="KW-0326">Glycosidase</keyword>
<keyword evidence="10" id="KW-1185">Reference proteome</keyword>
<dbReference type="GO" id="GO:0006491">
    <property type="term" value="P:N-glycan processing"/>
    <property type="evidence" value="ECO:0007669"/>
    <property type="project" value="TreeGrafter"/>
</dbReference>
<feature type="domain" description="Glycoside hydrolase family 31 N-terminal" evidence="6">
    <location>
        <begin position="70"/>
        <end position="276"/>
    </location>
</feature>
<evidence type="ECO:0000259" key="5">
    <source>
        <dbReference type="Pfam" id="PF01055"/>
    </source>
</evidence>
<dbReference type="Gene3D" id="3.20.20.80">
    <property type="entry name" value="Glycosidases"/>
    <property type="match status" value="1"/>
</dbReference>
<dbReference type="Pfam" id="PF13802">
    <property type="entry name" value="Gal_mutarotas_2"/>
    <property type="match status" value="1"/>
</dbReference>
<feature type="domain" description="DUF5110" evidence="7">
    <location>
        <begin position="788"/>
        <end position="833"/>
    </location>
</feature>
<evidence type="ECO:0000313" key="10">
    <source>
        <dbReference type="Proteomes" id="UP000053766"/>
    </source>
</evidence>
<dbReference type="InterPro" id="IPR025887">
    <property type="entry name" value="Glyco_hydro_31_N_dom"/>
</dbReference>
<evidence type="ECO:0000256" key="3">
    <source>
        <dbReference type="ARBA" id="ARBA00023295"/>
    </source>
</evidence>
<dbReference type="InterPro" id="IPR033403">
    <property type="entry name" value="DUF5110"/>
</dbReference>
<dbReference type="Proteomes" id="UP000053766">
    <property type="component" value="Unassembled WGS sequence"/>
</dbReference>
<dbReference type="OrthoDB" id="3237269at2759"/>
<evidence type="ECO:0000259" key="7">
    <source>
        <dbReference type="Pfam" id="PF17137"/>
    </source>
</evidence>
<dbReference type="GO" id="GO:0030246">
    <property type="term" value="F:carbohydrate binding"/>
    <property type="evidence" value="ECO:0007669"/>
    <property type="project" value="InterPro"/>
</dbReference>
<feature type="domain" description="Glycosyl hydrolase family 31 C-terminal" evidence="8">
    <location>
        <begin position="683"/>
        <end position="771"/>
    </location>
</feature>
<dbReference type="Pfam" id="PF21365">
    <property type="entry name" value="Glyco_hydro_31_3rd"/>
    <property type="match status" value="1"/>
</dbReference>
<evidence type="ECO:0000256" key="4">
    <source>
        <dbReference type="RuleBase" id="RU361185"/>
    </source>
</evidence>
<gene>
    <name evidence="9" type="ORF">DICVIV_09996</name>
</gene>
<keyword evidence="2 4" id="KW-0378">Hydrolase</keyword>
<accession>A0A0D8XH97</accession>
<evidence type="ECO:0000259" key="8">
    <source>
        <dbReference type="Pfam" id="PF21365"/>
    </source>
</evidence>
<dbReference type="AlphaFoldDB" id="A0A0D8XH97"/>
<dbReference type="CDD" id="cd06603">
    <property type="entry name" value="GH31_GANC_GANAB_alpha"/>
    <property type="match status" value="1"/>
</dbReference>
<dbReference type="Gene3D" id="2.60.40.1760">
    <property type="entry name" value="glycosyl hydrolase (family 31)"/>
    <property type="match status" value="1"/>
</dbReference>
<evidence type="ECO:0000313" key="9">
    <source>
        <dbReference type="EMBL" id="KJH43978.1"/>
    </source>
</evidence>
<dbReference type="Pfam" id="PF01055">
    <property type="entry name" value="Glyco_hydro_31_2nd"/>
    <property type="match status" value="1"/>
</dbReference>
<dbReference type="FunFam" id="3.20.20.80:FF:000039">
    <property type="entry name" value="Glucosidase, alpha neutral C"/>
    <property type="match status" value="1"/>
</dbReference>
<proteinExistence type="inferred from homology"/>
<protein>
    <submittedName>
        <fullName evidence="9">Glycosyl hydrolase, family 31</fullName>
    </submittedName>
</protein>
<dbReference type="InterPro" id="IPR011013">
    <property type="entry name" value="Gal_mutarotase_sf_dom"/>
</dbReference>
<dbReference type="InterPro" id="IPR000322">
    <property type="entry name" value="Glyco_hydro_31_TIM"/>
</dbReference>
<dbReference type="Gene3D" id="2.60.40.1180">
    <property type="entry name" value="Golgi alpha-mannosidase II"/>
    <property type="match status" value="2"/>
</dbReference>
<dbReference type="SUPFAM" id="SSF51445">
    <property type="entry name" value="(Trans)glycosidases"/>
    <property type="match status" value="1"/>
</dbReference>
<evidence type="ECO:0000256" key="2">
    <source>
        <dbReference type="ARBA" id="ARBA00022801"/>
    </source>
</evidence>
<name>A0A0D8XH97_DICVI</name>
<feature type="domain" description="Glycoside hydrolase family 31 TIM barrel" evidence="5">
    <location>
        <begin position="349"/>
        <end position="675"/>
    </location>
</feature>
<dbReference type="InterPro" id="IPR048395">
    <property type="entry name" value="Glyco_hydro_31_C"/>
</dbReference>